<dbReference type="Proteomes" id="UP000268162">
    <property type="component" value="Unassembled WGS sequence"/>
</dbReference>
<dbReference type="PANTHER" id="PTHR21680">
    <property type="entry name" value="COILED-COIL DOMAIN-CONTAINING PROTEIN 124"/>
    <property type="match status" value="1"/>
</dbReference>
<proteinExistence type="inferred from homology"/>
<reference evidence="7" key="1">
    <citation type="journal article" date="2018" name="Nat. Microbiol.">
        <title>Leveraging single-cell genomics to expand the fungal tree of life.</title>
        <authorList>
            <person name="Ahrendt S.R."/>
            <person name="Quandt C.A."/>
            <person name="Ciobanu D."/>
            <person name="Clum A."/>
            <person name="Salamov A."/>
            <person name="Andreopoulos B."/>
            <person name="Cheng J.F."/>
            <person name="Woyke T."/>
            <person name="Pelin A."/>
            <person name="Henrissat B."/>
            <person name="Reynolds N.K."/>
            <person name="Benny G.L."/>
            <person name="Smith M.E."/>
            <person name="James T.Y."/>
            <person name="Grigoriev I.V."/>
        </authorList>
    </citation>
    <scope>NUCLEOTIDE SEQUENCE [LARGE SCALE GENOMIC DNA]</scope>
    <source>
        <strain evidence="7">RSA 468</strain>
    </source>
</reference>
<evidence type="ECO:0000259" key="5">
    <source>
        <dbReference type="Pfam" id="PF22048"/>
    </source>
</evidence>
<evidence type="ECO:0000259" key="4">
    <source>
        <dbReference type="Pfam" id="PF06244"/>
    </source>
</evidence>
<dbReference type="InterPro" id="IPR054414">
    <property type="entry name" value="Ccdc124/Oxs1_C"/>
</dbReference>
<feature type="domain" description="LSO1/LSO2" evidence="5">
    <location>
        <begin position="1"/>
        <end position="62"/>
    </location>
</feature>
<dbReference type="InterPro" id="IPR054413">
    <property type="entry name" value="LSO1/2"/>
</dbReference>
<dbReference type="STRING" id="215637.A0A4P9ZXZ6"/>
<evidence type="ECO:0008006" key="8">
    <source>
        <dbReference type="Google" id="ProtNLM"/>
    </source>
</evidence>
<feature type="region of interest" description="Disordered" evidence="3">
    <location>
        <begin position="1"/>
        <end position="45"/>
    </location>
</feature>
<feature type="compositionally biased region" description="Basic and acidic residues" evidence="3">
    <location>
        <begin position="35"/>
        <end position="45"/>
    </location>
</feature>
<feature type="domain" description="Coiled-coil" evidence="4">
    <location>
        <begin position="111"/>
        <end position="197"/>
    </location>
</feature>
<dbReference type="GO" id="GO:0006366">
    <property type="term" value="P:transcription by RNA polymerase II"/>
    <property type="evidence" value="ECO:0007669"/>
    <property type="project" value="TreeGrafter"/>
</dbReference>
<evidence type="ECO:0000313" key="7">
    <source>
        <dbReference type="Proteomes" id="UP000268162"/>
    </source>
</evidence>
<evidence type="ECO:0000256" key="3">
    <source>
        <dbReference type="SAM" id="MobiDB-lite"/>
    </source>
</evidence>
<protein>
    <recommendedName>
        <fullName evidence="8">DUF1014-domain-containing protein</fullName>
    </recommendedName>
</protein>
<evidence type="ECO:0000256" key="1">
    <source>
        <dbReference type="ARBA" id="ARBA00008296"/>
    </source>
</evidence>
<keyword evidence="2" id="KW-0175">Coiled coil</keyword>
<accession>A0A4P9ZXZ6</accession>
<keyword evidence="7" id="KW-1185">Reference proteome</keyword>
<evidence type="ECO:0000256" key="2">
    <source>
        <dbReference type="ARBA" id="ARBA00023054"/>
    </source>
</evidence>
<dbReference type="PANTHER" id="PTHR21680:SF0">
    <property type="entry name" value="COILED-COIL DOMAIN-CONTAINING PROTEIN 124"/>
    <property type="match status" value="1"/>
</dbReference>
<dbReference type="EMBL" id="ML002348">
    <property type="protein sequence ID" value="RKP38605.1"/>
    <property type="molecule type" value="Genomic_DNA"/>
</dbReference>
<dbReference type="AlphaFoldDB" id="A0A4P9ZXZ6"/>
<name>A0A4P9ZXZ6_9FUNG</name>
<sequence>KEKKAVAQAEKDNKKRVEQERKESATWAVGSKNTSKKEQEEAKRLEKLARKNEAAELLKLEEKQITKSKPPSKPASLKPVTGAAVSLSIYKIAIKKTAKVENFQKEMPKPVASYSASNINDALDLLSIVNSKPGKSVASQIQEIDRHPERRHKAAYAAYEARELPILKEEYKGLRLNQLKQVMWKNWQKSPENPFNQVHLAYNASRNEATDVVQDQRSRIEDRLRTD</sequence>
<gene>
    <name evidence="6" type="ORF">BJ085DRAFT_22295</name>
</gene>
<dbReference type="InterPro" id="IPR010422">
    <property type="entry name" value="Ccdc124/Oxs1"/>
</dbReference>
<dbReference type="Pfam" id="PF06244">
    <property type="entry name" value="Ccdc124"/>
    <property type="match status" value="1"/>
</dbReference>
<feature type="region of interest" description="Disordered" evidence="3">
    <location>
        <begin position="208"/>
        <end position="227"/>
    </location>
</feature>
<evidence type="ECO:0000313" key="6">
    <source>
        <dbReference type="EMBL" id="RKP38605.1"/>
    </source>
</evidence>
<dbReference type="GO" id="GO:0005634">
    <property type="term" value="C:nucleus"/>
    <property type="evidence" value="ECO:0007669"/>
    <property type="project" value="TreeGrafter"/>
</dbReference>
<dbReference type="Pfam" id="PF22048">
    <property type="entry name" value="LSO1_2-like"/>
    <property type="match status" value="1"/>
</dbReference>
<feature type="compositionally biased region" description="Basic and acidic residues" evidence="3">
    <location>
        <begin position="214"/>
        <end position="227"/>
    </location>
</feature>
<feature type="compositionally biased region" description="Basic and acidic residues" evidence="3">
    <location>
        <begin position="9"/>
        <end position="24"/>
    </location>
</feature>
<comment type="similarity">
    <text evidence="1">Belongs to the CCDC124 family.</text>
</comment>
<feature type="non-terminal residue" evidence="6">
    <location>
        <position position="1"/>
    </location>
</feature>
<organism evidence="6 7">
    <name type="scientific">Dimargaris cristalligena</name>
    <dbReference type="NCBI Taxonomy" id="215637"/>
    <lineage>
        <taxon>Eukaryota</taxon>
        <taxon>Fungi</taxon>
        <taxon>Fungi incertae sedis</taxon>
        <taxon>Zoopagomycota</taxon>
        <taxon>Kickxellomycotina</taxon>
        <taxon>Dimargaritomycetes</taxon>
        <taxon>Dimargaritales</taxon>
        <taxon>Dimargaritaceae</taxon>
        <taxon>Dimargaris</taxon>
    </lineage>
</organism>
<dbReference type="GO" id="GO:0003713">
    <property type="term" value="F:transcription coactivator activity"/>
    <property type="evidence" value="ECO:0007669"/>
    <property type="project" value="TreeGrafter"/>
</dbReference>